<comment type="caution">
    <text evidence="1">The sequence shown here is derived from an EMBL/GenBank/DDBJ whole genome shotgun (WGS) entry which is preliminary data.</text>
</comment>
<gene>
    <name evidence="1" type="ORF">Scep_006217</name>
</gene>
<dbReference type="AlphaFoldDB" id="A0AAP0PMT5"/>
<sequence length="102" mass="11545">MRSHERIHDVLAISAQMQPSISPAPLVGEVDVWWRTTEVSMGNNPYLNSTSFRPLDKGPESQLRYMDQYIRVMKYAGGAADTDTDQAYYVIHGFLEFVGYVG</sequence>
<reference evidence="1 2" key="1">
    <citation type="submission" date="2024-01" db="EMBL/GenBank/DDBJ databases">
        <title>Genome assemblies of Stephania.</title>
        <authorList>
            <person name="Yang L."/>
        </authorList>
    </citation>
    <scope>NUCLEOTIDE SEQUENCE [LARGE SCALE GENOMIC DNA]</scope>
    <source>
        <strain evidence="1">JXDWG</strain>
        <tissue evidence="1">Leaf</tissue>
    </source>
</reference>
<evidence type="ECO:0000313" key="1">
    <source>
        <dbReference type="EMBL" id="KAK9147460.1"/>
    </source>
</evidence>
<protein>
    <submittedName>
        <fullName evidence="1">Uncharacterized protein</fullName>
    </submittedName>
</protein>
<dbReference type="Proteomes" id="UP001419268">
    <property type="component" value="Unassembled WGS sequence"/>
</dbReference>
<dbReference type="EMBL" id="JBBNAG010000003">
    <property type="protein sequence ID" value="KAK9147460.1"/>
    <property type="molecule type" value="Genomic_DNA"/>
</dbReference>
<name>A0AAP0PMT5_9MAGN</name>
<accession>A0AAP0PMT5</accession>
<keyword evidence="2" id="KW-1185">Reference proteome</keyword>
<organism evidence="1 2">
    <name type="scientific">Stephania cephalantha</name>
    <dbReference type="NCBI Taxonomy" id="152367"/>
    <lineage>
        <taxon>Eukaryota</taxon>
        <taxon>Viridiplantae</taxon>
        <taxon>Streptophyta</taxon>
        <taxon>Embryophyta</taxon>
        <taxon>Tracheophyta</taxon>
        <taxon>Spermatophyta</taxon>
        <taxon>Magnoliopsida</taxon>
        <taxon>Ranunculales</taxon>
        <taxon>Menispermaceae</taxon>
        <taxon>Menispermoideae</taxon>
        <taxon>Cissampelideae</taxon>
        <taxon>Stephania</taxon>
    </lineage>
</organism>
<evidence type="ECO:0000313" key="2">
    <source>
        <dbReference type="Proteomes" id="UP001419268"/>
    </source>
</evidence>
<proteinExistence type="predicted"/>